<dbReference type="Pfam" id="PF05866">
    <property type="entry name" value="RusA"/>
    <property type="match status" value="1"/>
</dbReference>
<dbReference type="SUPFAM" id="SSF103084">
    <property type="entry name" value="Holliday junction resolvase RusA"/>
    <property type="match status" value="1"/>
</dbReference>
<sequence length="153" mass="17787">MTKLAEAIEFTVYGEPVAQGRPRATTINGRARMYDPAKSRNYKQYINLVAADHRPEKLLDGPLKLEVDIYRSIPKSMPKYKRKMIDQGTYRPTVKPDVDNFIKGIKDGLNGVIWEDDKLIVELIVRKWYSDSPRVKIKVNHLKEFEQQQLLIN</sequence>
<gene>
    <name evidence="1" type="ORF">ACFSW4_02350</name>
</gene>
<proteinExistence type="predicted"/>
<reference evidence="2" key="1">
    <citation type="journal article" date="2019" name="Int. J. Syst. Evol. Microbiol.">
        <title>The Global Catalogue of Microorganisms (GCM) 10K type strain sequencing project: providing services to taxonomists for standard genome sequencing and annotation.</title>
        <authorList>
            <consortium name="The Broad Institute Genomics Platform"/>
            <consortium name="The Broad Institute Genome Sequencing Center for Infectious Disease"/>
            <person name="Wu L."/>
            <person name="Ma J."/>
        </authorList>
    </citation>
    <scope>NUCLEOTIDE SEQUENCE [LARGE SCALE GENOMIC DNA]</scope>
    <source>
        <strain evidence="2">TISTR 1571</strain>
    </source>
</reference>
<dbReference type="RefSeq" id="WP_054753591.1">
    <property type="nucleotide sequence ID" value="NZ_JBHUMZ010000010.1"/>
</dbReference>
<dbReference type="InterPro" id="IPR036614">
    <property type="entry name" value="RusA-like_sf"/>
</dbReference>
<dbReference type="Gene3D" id="3.30.1330.70">
    <property type="entry name" value="Holliday junction resolvase RusA"/>
    <property type="match status" value="1"/>
</dbReference>
<dbReference type="InterPro" id="IPR008822">
    <property type="entry name" value="Endonuclease_RusA-like"/>
</dbReference>
<dbReference type="Proteomes" id="UP001597452">
    <property type="component" value="Unassembled WGS sequence"/>
</dbReference>
<comment type="caution">
    <text evidence="1">The sequence shown here is derived from an EMBL/GenBank/DDBJ whole genome shotgun (WGS) entry which is preliminary data.</text>
</comment>
<accession>A0ABW5Q7P9</accession>
<evidence type="ECO:0000313" key="1">
    <source>
        <dbReference type="EMBL" id="MFD2637713.1"/>
    </source>
</evidence>
<keyword evidence="2" id="KW-1185">Reference proteome</keyword>
<name>A0ABW5Q7P9_9BACI</name>
<dbReference type="EMBL" id="JBHUMZ010000010">
    <property type="protein sequence ID" value="MFD2637713.1"/>
    <property type="molecule type" value="Genomic_DNA"/>
</dbReference>
<organism evidence="1 2">
    <name type="scientific">Piscibacillus salipiscarius</name>
    <dbReference type="NCBI Taxonomy" id="299480"/>
    <lineage>
        <taxon>Bacteria</taxon>
        <taxon>Bacillati</taxon>
        <taxon>Bacillota</taxon>
        <taxon>Bacilli</taxon>
        <taxon>Bacillales</taxon>
        <taxon>Bacillaceae</taxon>
        <taxon>Piscibacillus</taxon>
    </lineage>
</organism>
<protein>
    <submittedName>
        <fullName evidence="1">RusA family crossover junction endodeoxyribonuclease</fullName>
    </submittedName>
</protein>
<evidence type="ECO:0000313" key="2">
    <source>
        <dbReference type="Proteomes" id="UP001597452"/>
    </source>
</evidence>